<proteinExistence type="predicted"/>
<evidence type="ECO:0000256" key="1">
    <source>
        <dbReference type="PROSITE-ProRule" id="PRU00176"/>
    </source>
</evidence>
<dbReference type="InterPro" id="IPR012677">
    <property type="entry name" value="Nucleotide-bd_a/b_plait_sf"/>
</dbReference>
<dbReference type="EMBL" id="JADNRY010000045">
    <property type="protein sequence ID" value="KAF9069995.1"/>
    <property type="molecule type" value="Genomic_DNA"/>
</dbReference>
<accession>A0A9P5PXM3</accession>
<dbReference type="Proteomes" id="UP000772434">
    <property type="component" value="Unassembled WGS sequence"/>
</dbReference>
<dbReference type="InterPro" id="IPR050441">
    <property type="entry name" value="RBM"/>
</dbReference>
<feature type="non-terminal residue" evidence="3">
    <location>
        <position position="1"/>
    </location>
</feature>
<dbReference type="InterPro" id="IPR000504">
    <property type="entry name" value="RRM_dom"/>
</dbReference>
<name>A0A9P5PXM3_9AGAR</name>
<dbReference type="InterPro" id="IPR035979">
    <property type="entry name" value="RBD_domain_sf"/>
</dbReference>
<dbReference type="AlphaFoldDB" id="A0A9P5PXM3"/>
<evidence type="ECO:0000313" key="3">
    <source>
        <dbReference type="EMBL" id="KAF9069995.1"/>
    </source>
</evidence>
<gene>
    <name evidence="3" type="ORF">BDP27DRAFT_1221561</name>
</gene>
<comment type="caution">
    <text evidence="3">The sequence shown here is derived from an EMBL/GenBank/DDBJ whole genome shotgun (WGS) entry which is preliminary data.</text>
</comment>
<dbReference type="SUPFAM" id="SSF54928">
    <property type="entry name" value="RNA-binding domain, RBD"/>
    <property type="match status" value="1"/>
</dbReference>
<dbReference type="Pfam" id="PF00076">
    <property type="entry name" value="RRM_1"/>
    <property type="match status" value="1"/>
</dbReference>
<dbReference type="OrthoDB" id="6159137at2759"/>
<dbReference type="SMART" id="SM00360">
    <property type="entry name" value="RRM"/>
    <property type="match status" value="1"/>
</dbReference>
<protein>
    <recommendedName>
        <fullName evidence="2">RRM domain-containing protein</fullName>
    </recommendedName>
</protein>
<dbReference type="GO" id="GO:0003723">
    <property type="term" value="F:RNA binding"/>
    <property type="evidence" value="ECO:0007669"/>
    <property type="project" value="UniProtKB-UniRule"/>
</dbReference>
<feature type="domain" description="RRM" evidence="2">
    <location>
        <begin position="4"/>
        <end position="82"/>
    </location>
</feature>
<keyword evidence="4" id="KW-1185">Reference proteome</keyword>
<evidence type="ECO:0000313" key="4">
    <source>
        <dbReference type="Proteomes" id="UP000772434"/>
    </source>
</evidence>
<keyword evidence="1" id="KW-0694">RNA-binding</keyword>
<dbReference type="PROSITE" id="PS50102">
    <property type="entry name" value="RRM"/>
    <property type="match status" value="1"/>
</dbReference>
<dbReference type="PANTHER" id="PTHR48034">
    <property type="entry name" value="TRANSFORMER-2 SEX-DETERMINING PROTEIN-RELATED"/>
    <property type="match status" value="1"/>
</dbReference>
<organism evidence="3 4">
    <name type="scientific">Rhodocollybia butyracea</name>
    <dbReference type="NCBI Taxonomy" id="206335"/>
    <lineage>
        <taxon>Eukaryota</taxon>
        <taxon>Fungi</taxon>
        <taxon>Dikarya</taxon>
        <taxon>Basidiomycota</taxon>
        <taxon>Agaricomycotina</taxon>
        <taxon>Agaricomycetes</taxon>
        <taxon>Agaricomycetidae</taxon>
        <taxon>Agaricales</taxon>
        <taxon>Marasmiineae</taxon>
        <taxon>Omphalotaceae</taxon>
        <taxon>Rhodocollybia</taxon>
    </lineage>
</organism>
<reference evidence="3" key="1">
    <citation type="submission" date="2020-11" db="EMBL/GenBank/DDBJ databases">
        <authorList>
            <consortium name="DOE Joint Genome Institute"/>
            <person name="Ahrendt S."/>
            <person name="Riley R."/>
            <person name="Andreopoulos W."/>
            <person name="Labutti K."/>
            <person name="Pangilinan J."/>
            <person name="Ruiz-Duenas F.J."/>
            <person name="Barrasa J.M."/>
            <person name="Sanchez-Garcia M."/>
            <person name="Camarero S."/>
            <person name="Miyauchi S."/>
            <person name="Serrano A."/>
            <person name="Linde D."/>
            <person name="Babiker R."/>
            <person name="Drula E."/>
            <person name="Ayuso-Fernandez I."/>
            <person name="Pacheco R."/>
            <person name="Padilla G."/>
            <person name="Ferreira P."/>
            <person name="Barriuso J."/>
            <person name="Kellner H."/>
            <person name="Castanera R."/>
            <person name="Alfaro M."/>
            <person name="Ramirez L."/>
            <person name="Pisabarro A.G."/>
            <person name="Kuo A."/>
            <person name="Tritt A."/>
            <person name="Lipzen A."/>
            <person name="He G."/>
            <person name="Yan M."/>
            <person name="Ng V."/>
            <person name="Cullen D."/>
            <person name="Martin F."/>
            <person name="Rosso M.-N."/>
            <person name="Henrissat B."/>
            <person name="Hibbett D."/>
            <person name="Martinez A.T."/>
            <person name="Grigoriev I.V."/>
        </authorList>
    </citation>
    <scope>NUCLEOTIDE SEQUENCE</scope>
    <source>
        <strain evidence="3">AH 40177</strain>
    </source>
</reference>
<sequence length="89" mass="9892">NPGNNLHISGLSLYVKSRKLGEVFAKVGRVQEATVIYEPHTHISRGFGFVLMKTRQEANAAIDALNRTEFMGSIITVTRVRHSFPPSLI</sequence>
<dbReference type="Gene3D" id="3.30.70.330">
    <property type="match status" value="1"/>
</dbReference>
<evidence type="ECO:0000259" key="2">
    <source>
        <dbReference type="PROSITE" id="PS50102"/>
    </source>
</evidence>